<feature type="compositionally biased region" description="Polar residues" evidence="3">
    <location>
        <begin position="69"/>
        <end position="81"/>
    </location>
</feature>
<dbReference type="SUPFAM" id="SSF57196">
    <property type="entry name" value="EGF/Laminin"/>
    <property type="match status" value="1"/>
</dbReference>
<gene>
    <name evidence="5" type="primary">Ltbp4</name>
    <name evidence="5" type="ORF">AOXY_G34130</name>
</gene>
<evidence type="ECO:0000256" key="1">
    <source>
        <dbReference type="ARBA" id="ARBA00022536"/>
    </source>
</evidence>
<dbReference type="GO" id="GO:0005509">
    <property type="term" value="F:calcium ion binding"/>
    <property type="evidence" value="ECO:0007669"/>
    <property type="project" value="InterPro"/>
</dbReference>
<protein>
    <submittedName>
        <fullName evidence="5">Latent-transforming growth factor beta-binding protein 2</fullName>
    </submittedName>
</protein>
<comment type="caution">
    <text evidence="5">The sequence shown here is derived from an EMBL/GenBank/DDBJ whole genome shotgun (WGS) entry which is preliminary data.</text>
</comment>
<dbReference type="InterPro" id="IPR049883">
    <property type="entry name" value="NOTCH1_EGF-like"/>
</dbReference>
<name>A0AAD8FRG5_ACIOX</name>
<feature type="domain" description="EGF-like calcium-binding" evidence="4">
    <location>
        <begin position="5"/>
        <end position="45"/>
    </location>
</feature>
<accession>A0AAD8FRG5</accession>
<evidence type="ECO:0000256" key="2">
    <source>
        <dbReference type="ARBA" id="ARBA00023157"/>
    </source>
</evidence>
<dbReference type="SMART" id="SM00179">
    <property type="entry name" value="EGF_CA"/>
    <property type="match status" value="1"/>
</dbReference>
<feature type="region of interest" description="Disordered" evidence="3">
    <location>
        <begin position="61"/>
        <end position="92"/>
    </location>
</feature>
<dbReference type="InterPro" id="IPR001881">
    <property type="entry name" value="EGF-like_Ca-bd_dom"/>
</dbReference>
<dbReference type="Gene3D" id="2.10.25.10">
    <property type="entry name" value="Laminin"/>
    <property type="match status" value="1"/>
</dbReference>
<dbReference type="PROSITE" id="PS01187">
    <property type="entry name" value="EGF_CA"/>
    <property type="match status" value="1"/>
</dbReference>
<dbReference type="GO" id="GO:0032502">
    <property type="term" value="P:developmental process"/>
    <property type="evidence" value="ECO:0007669"/>
    <property type="project" value="UniProtKB-ARBA"/>
</dbReference>
<proteinExistence type="predicted"/>
<dbReference type="EMBL" id="JAGXEW010000061">
    <property type="protein sequence ID" value="KAK1150454.1"/>
    <property type="molecule type" value="Genomic_DNA"/>
</dbReference>
<keyword evidence="6" id="KW-1185">Reference proteome</keyword>
<sequence length="92" mass="10362">MLCIDINECKDISEQNSLCKNGRCVNTEGSYKCVCLRDSWRHHSRISAFLKRLKLTVWRRSSETGRGGVQSSFTQSPTGNPQGLAVNNKEKT</sequence>
<dbReference type="CDD" id="cd00054">
    <property type="entry name" value="EGF_CA"/>
    <property type="match status" value="1"/>
</dbReference>
<evidence type="ECO:0000313" key="5">
    <source>
        <dbReference type="EMBL" id="KAK1150454.1"/>
    </source>
</evidence>
<dbReference type="FunFam" id="2.10.25.10:FF:000056">
    <property type="entry name" value="Latent-transforming growth factor beta-binding protein 3 isoform 2"/>
    <property type="match status" value="1"/>
</dbReference>
<organism evidence="5 6">
    <name type="scientific">Acipenser oxyrinchus oxyrinchus</name>
    <dbReference type="NCBI Taxonomy" id="40147"/>
    <lineage>
        <taxon>Eukaryota</taxon>
        <taxon>Metazoa</taxon>
        <taxon>Chordata</taxon>
        <taxon>Craniata</taxon>
        <taxon>Vertebrata</taxon>
        <taxon>Euteleostomi</taxon>
        <taxon>Actinopterygii</taxon>
        <taxon>Chondrostei</taxon>
        <taxon>Acipenseriformes</taxon>
        <taxon>Acipenseridae</taxon>
        <taxon>Acipenser</taxon>
    </lineage>
</organism>
<evidence type="ECO:0000259" key="4">
    <source>
        <dbReference type="SMART" id="SM00179"/>
    </source>
</evidence>
<keyword evidence="2" id="KW-1015">Disulfide bond</keyword>
<dbReference type="InterPro" id="IPR018097">
    <property type="entry name" value="EGF_Ca-bd_CS"/>
</dbReference>
<dbReference type="Pfam" id="PF07645">
    <property type="entry name" value="EGF_CA"/>
    <property type="match status" value="1"/>
</dbReference>
<evidence type="ECO:0000256" key="3">
    <source>
        <dbReference type="SAM" id="MobiDB-lite"/>
    </source>
</evidence>
<keyword evidence="1" id="KW-0245">EGF-like domain</keyword>
<dbReference type="Proteomes" id="UP001230051">
    <property type="component" value="Unassembled WGS sequence"/>
</dbReference>
<evidence type="ECO:0000313" key="6">
    <source>
        <dbReference type="Proteomes" id="UP001230051"/>
    </source>
</evidence>
<dbReference type="AlphaFoldDB" id="A0AAD8FRG5"/>
<reference evidence="5" key="1">
    <citation type="submission" date="2022-02" db="EMBL/GenBank/DDBJ databases">
        <title>Atlantic sturgeon de novo genome assembly.</title>
        <authorList>
            <person name="Stock M."/>
            <person name="Klopp C."/>
            <person name="Guiguen Y."/>
            <person name="Cabau C."/>
            <person name="Parinello H."/>
            <person name="Santidrian Yebra-Pimentel E."/>
            <person name="Kuhl H."/>
            <person name="Dirks R.P."/>
            <person name="Guessner J."/>
            <person name="Wuertz S."/>
            <person name="Du K."/>
            <person name="Schartl M."/>
        </authorList>
    </citation>
    <scope>NUCLEOTIDE SEQUENCE</scope>
    <source>
        <strain evidence="5">STURGEONOMICS-FGT-2020</strain>
        <tissue evidence="5">Whole blood</tissue>
    </source>
</reference>